<dbReference type="Proteomes" id="UP000249915">
    <property type="component" value="Plasmid pPmurDSM45305"/>
</dbReference>
<geneLocation type="plasmid" evidence="2">
    <name>ppmurdsm45305</name>
</geneLocation>
<accession>A0A2V4ADK1</accession>
<keyword evidence="1" id="KW-0614">Plasmid</keyword>
<reference evidence="1 2" key="1">
    <citation type="submission" date="2016-07" db="EMBL/GenBank/DDBJ databases">
        <title>Draft genome sequence of Prauserella muralis DSM 45305, isolated from a mould-covered wall in an indoor environment.</title>
        <authorList>
            <person name="Ruckert C."/>
            <person name="Albersmeier A."/>
            <person name="Jiang C.-L."/>
            <person name="Jiang Y."/>
            <person name="Kalinowski J."/>
            <person name="Schneider O."/>
            <person name="Winkler A."/>
            <person name="Zotchev S.B."/>
        </authorList>
    </citation>
    <scope>NUCLEOTIDE SEQUENCE [LARGE SCALE GENOMIC DNA]</scope>
    <source>
        <strain evidence="1 2">DSM 45305</strain>
        <plasmid evidence="2">ppmurdsm45305</plasmid>
    </source>
</reference>
<dbReference type="RefSeq" id="WP_146770957.1">
    <property type="nucleotide sequence ID" value="NZ_CM009984.1"/>
</dbReference>
<evidence type="ECO:0000313" key="2">
    <source>
        <dbReference type="Proteomes" id="UP000249915"/>
    </source>
</evidence>
<evidence type="ECO:0000313" key="1">
    <source>
        <dbReference type="EMBL" id="PXY16580.1"/>
    </source>
</evidence>
<proteinExistence type="predicted"/>
<comment type="caution">
    <text evidence="1">The sequence shown here is derived from an EMBL/GenBank/DDBJ whole genome shotgun (WGS) entry which is preliminary data.</text>
</comment>
<gene>
    <name evidence="1" type="ORF">BAY60_35890</name>
</gene>
<dbReference type="AlphaFoldDB" id="A0A2V4ADK1"/>
<organism evidence="1 2">
    <name type="scientific">Prauserella muralis</name>
    <dbReference type="NCBI Taxonomy" id="588067"/>
    <lineage>
        <taxon>Bacteria</taxon>
        <taxon>Bacillati</taxon>
        <taxon>Actinomycetota</taxon>
        <taxon>Actinomycetes</taxon>
        <taxon>Pseudonocardiales</taxon>
        <taxon>Pseudonocardiaceae</taxon>
        <taxon>Prauserella</taxon>
    </lineage>
</organism>
<protein>
    <submittedName>
        <fullName evidence="1">Uncharacterized protein</fullName>
    </submittedName>
</protein>
<keyword evidence="2" id="KW-1185">Reference proteome</keyword>
<name>A0A2V4ADK1_9PSEU</name>
<sequence>MTSDRSLCSWPDEAAAVPARAALLRIALAEWDAGRAGRVGEQAGLATARTIVAELTGLPAIGEAAP</sequence>
<dbReference type="EMBL" id="MASW01000024">
    <property type="protein sequence ID" value="PXY16580.1"/>
    <property type="molecule type" value="Genomic_DNA"/>
</dbReference>